<dbReference type="AlphaFoldDB" id="A0A0P1G3V0"/>
<proteinExistence type="predicted"/>
<feature type="signal peptide" evidence="1">
    <location>
        <begin position="1"/>
        <end position="19"/>
    </location>
</feature>
<reference evidence="2 3" key="1">
    <citation type="submission" date="2015-09" db="EMBL/GenBank/DDBJ databases">
        <authorList>
            <consortium name="Swine Surveillance"/>
        </authorList>
    </citation>
    <scope>NUCLEOTIDE SEQUENCE [LARGE SCALE GENOMIC DNA]</scope>
    <source>
        <strain evidence="2 3">CECT 7557</strain>
    </source>
</reference>
<sequence>MLKNIFLAVLSLALITSLATQFIDGARASKPDKPEVHVFLPDGYCGEFVVFWGENTPPVDEPPEFLSYNIYPTHPNAVVINLPEPYERAGLQFIYSGQEGKLGRNPVFKRTSTGSMATFGTRKVLADGTITTSSSTVGGIQFDEYSVGTTIVCESPAKPVIEPTPDLYFELTGSTFQWIEE</sequence>
<organism evidence="2 3">
    <name type="scientific">Tritonibacter multivorans</name>
    <dbReference type="NCBI Taxonomy" id="928856"/>
    <lineage>
        <taxon>Bacteria</taxon>
        <taxon>Pseudomonadati</taxon>
        <taxon>Pseudomonadota</taxon>
        <taxon>Alphaproteobacteria</taxon>
        <taxon>Rhodobacterales</taxon>
        <taxon>Paracoccaceae</taxon>
        <taxon>Tritonibacter</taxon>
    </lineage>
</organism>
<feature type="chain" id="PRO_5006063047" evidence="1">
    <location>
        <begin position="20"/>
        <end position="181"/>
    </location>
</feature>
<protein>
    <submittedName>
        <fullName evidence="2">Uncharacterized protein</fullName>
    </submittedName>
</protein>
<accession>A0A0P1G3V0</accession>
<gene>
    <name evidence="2" type="ORF">TRM7557_00931</name>
</gene>
<dbReference type="RefSeq" id="WP_058289055.1">
    <property type="nucleotide sequence ID" value="NZ_CYSD01000014.1"/>
</dbReference>
<name>A0A0P1G3V0_9RHOB</name>
<evidence type="ECO:0000256" key="1">
    <source>
        <dbReference type="SAM" id="SignalP"/>
    </source>
</evidence>
<dbReference type="Proteomes" id="UP000052022">
    <property type="component" value="Unassembled WGS sequence"/>
</dbReference>
<keyword evidence="3" id="KW-1185">Reference proteome</keyword>
<dbReference type="EMBL" id="CYSD01000014">
    <property type="protein sequence ID" value="CUH76503.1"/>
    <property type="molecule type" value="Genomic_DNA"/>
</dbReference>
<evidence type="ECO:0000313" key="2">
    <source>
        <dbReference type="EMBL" id="CUH76503.1"/>
    </source>
</evidence>
<evidence type="ECO:0000313" key="3">
    <source>
        <dbReference type="Proteomes" id="UP000052022"/>
    </source>
</evidence>
<keyword evidence="1" id="KW-0732">Signal</keyword>